<gene>
    <name evidence="6" type="ORF">SAMN05421854_102262</name>
</gene>
<dbReference type="Proteomes" id="UP000199137">
    <property type="component" value="Unassembled WGS sequence"/>
</dbReference>
<name>A0A1I5I5L7_9PSEU</name>
<organism evidence="6 7">
    <name type="scientific">Amycolatopsis rubida</name>
    <dbReference type="NCBI Taxonomy" id="112413"/>
    <lineage>
        <taxon>Bacteria</taxon>
        <taxon>Bacillati</taxon>
        <taxon>Actinomycetota</taxon>
        <taxon>Actinomycetes</taxon>
        <taxon>Pseudonocardiales</taxon>
        <taxon>Pseudonocardiaceae</taxon>
        <taxon>Amycolatopsis</taxon>
    </lineage>
</organism>
<feature type="DNA-binding region" description="H-T-H motif" evidence="4">
    <location>
        <begin position="62"/>
        <end position="81"/>
    </location>
</feature>
<reference evidence="6 7" key="1">
    <citation type="submission" date="2016-10" db="EMBL/GenBank/DDBJ databases">
        <authorList>
            <person name="de Groot N.N."/>
        </authorList>
    </citation>
    <scope>NUCLEOTIDE SEQUENCE [LARGE SCALE GENOMIC DNA]</scope>
    <source>
        <strain evidence="6 7">DSM 44637</strain>
    </source>
</reference>
<protein>
    <submittedName>
        <fullName evidence="6">DNA-binding transcriptional regulator, AcrR family</fullName>
    </submittedName>
</protein>
<keyword evidence="2 4" id="KW-0238">DNA-binding</keyword>
<evidence type="ECO:0000256" key="2">
    <source>
        <dbReference type="ARBA" id="ARBA00023125"/>
    </source>
</evidence>
<dbReference type="InterPro" id="IPR047923">
    <property type="entry name" value="ArpA-like"/>
</dbReference>
<evidence type="ECO:0000256" key="1">
    <source>
        <dbReference type="ARBA" id="ARBA00023015"/>
    </source>
</evidence>
<dbReference type="SUPFAM" id="SSF48498">
    <property type="entry name" value="Tetracyclin repressor-like, C-terminal domain"/>
    <property type="match status" value="1"/>
</dbReference>
<dbReference type="PANTHER" id="PTHR30055:SF234">
    <property type="entry name" value="HTH-TYPE TRANSCRIPTIONAL REGULATOR BETI"/>
    <property type="match status" value="1"/>
</dbReference>
<evidence type="ECO:0000256" key="3">
    <source>
        <dbReference type="ARBA" id="ARBA00023163"/>
    </source>
</evidence>
<dbReference type="PROSITE" id="PS01081">
    <property type="entry name" value="HTH_TETR_1"/>
    <property type="match status" value="1"/>
</dbReference>
<sequence>MNSGKPGGRYVMMSGLGHTPCRSRRETMGKTVTKQARAELTRLLLLDAAAALFYRDGYAATSMVDIAREAGVTKGGLYFHFSSKDEICDEVQSAAVAVLRGHVARTRGSRPHLRRLAGLSRVLMGWLAEDAKVGASFRLAREMGSNDPRFAAFVRAWMGQVRADIAAAHGAGELSPHVRPDMAALLVVVTCVGLESAAASGTIPADTDLASTLSELWRVIEAARPADSAAAEATGT</sequence>
<dbReference type="AlphaFoldDB" id="A0A1I5I5L7"/>
<dbReference type="GO" id="GO:0003700">
    <property type="term" value="F:DNA-binding transcription factor activity"/>
    <property type="evidence" value="ECO:0007669"/>
    <property type="project" value="TreeGrafter"/>
</dbReference>
<keyword evidence="1" id="KW-0805">Transcription regulation</keyword>
<evidence type="ECO:0000313" key="6">
    <source>
        <dbReference type="EMBL" id="SFO55460.1"/>
    </source>
</evidence>
<evidence type="ECO:0000313" key="7">
    <source>
        <dbReference type="Proteomes" id="UP000199137"/>
    </source>
</evidence>
<dbReference type="Gene3D" id="1.10.357.10">
    <property type="entry name" value="Tetracycline Repressor, domain 2"/>
    <property type="match status" value="1"/>
</dbReference>
<dbReference type="PANTHER" id="PTHR30055">
    <property type="entry name" value="HTH-TYPE TRANSCRIPTIONAL REGULATOR RUTR"/>
    <property type="match status" value="1"/>
</dbReference>
<dbReference type="InterPro" id="IPR023772">
    <property type="entry name" value="DNA-bd_HTH_TetR-type_CS"/>
</dbReference>
<dbReference type="InterPro" id="IPR009057">
    <property type="entry name" value="Homeodomain-like_sf"/>
</dbReference>
<dbReference type="InterPro" id="IPR001647">
    <property type="entry name" value="HTH_TetR"/>
</dbReference>
<dbReference type="NCBIfam" id="NF041196">
    <property type="entry name" value="ScbR_bind_reg"/>
    <property type="match status" value="1"/>
</dbReference>
<evidence type="ECO:0000256" key="4">
    <source>
        <dbReference type="PROSITE-ProRule" id="PRU00335"/>
    </source>
</evidence>
<proteinExistence type="predicted"/>
<dbReference type="SUPFAM" id="SSF46689">
    <property type="entry name" value="Homeodomain-like"/>
    <property type="match status" value="1"/>
</dbReference>
<feature type="domain" description="HTH tetR-type" evidence="5">
    <location>
        <begin position="39"/>
        <end position="99"/>
    </location>
</feature>
<dbReference type="InterPro" id="IPR036271">
    <property type="entry name" value="Tet_transcr_reg_TetR-rel_C_sf"/>
</dbReference>
<dbReference type="InterPro" id="IPR050109">
    <property type="entry name" value="HTH-type_TetR-like_transc_reg"/>
</dbReference>
<dbReference type="EMBL" id="FOWC01000002">
    <property type="protein sequence ID" value="SFO55460.1"/>
    <property type="molecule type" value="Genomic_DNA"/>
</dbReference>
<accession>A0A1I5I5L7</accession>
<keyword evidence="3" id="KW-0804">Transcription</keyword>
<evidence type="ECO:0000259" key="5">
    <source>
        <dbReference type="PROSITE" id="PS50977"/>
    </source>
</evidence>
<dbReference type="GO" id="GO:0000976">
    <property type="term" value="F:transcription cis-regulatory region binding"/>
    <property type="evidence" value="ECO:0007669"/>
    <property type="project" value="TreeGrafter"/>
</dbReference>
<dbReference type="PROSITE" id="PS50977">
    <property type="entry name" value="HTH_TETR_2"/>
    <property type="match status" value="1"/>
</dbReference>
<dbReference type="PRINTS" id="PR00455">
    <property type="entry name" value="HTHTETR"/>
</dbReference>
<dbReference type="Pfam" id="PF00440">
    <property type="entry name" value="TetR_N"/>
    <property type="match status" value="1"/>
</dbReference>
<dbReference type="STRING" id="112413.SAMN05421854_102262"/>